<sequence length="516" mass="55927">MAQSRKRPWSMSAAAAAVAAAEAMASLAGRVSSSLPSPGSYGGGGGGAGGAGDFFSRSRPSLVGLRALATGSAGSSEPDRSRDRDRSNGSGGDGGGRSAAAVIVSTPVAAFQALLSLVRWVLTAGRSGMKRQEQAVATGAAAMERGQRRDGLQLFQWMWRPFAVLEGGSVANRNSGGRASKYRRPQATGVPKQRAMLQPLTTQQLQSRYPRPQSTAYARPQSTAYPRPKVSPPSLLNLEADEPMEILPPLKERMAMEKADVERAVTKDPLWSKILVWVFERAITNRAMLVEGLEISGGARMNITNLDLKVMTLLWKRFGSFKKPFEIEGSYVLTSEDLSTSSMVRRLVTNMMNSTLRKLETLATEPLRKSSITITQVLAKRSRLVIEGEMAYDSAKVPFTYRTSIGVKGKGHVVYLKDAEVFWENVGGSLSLPLLPLETFDVDMGEGARIESIRIVNGQVALKARVVISPFPPLLVASLRKRAAFRFDVAERLSVTFGNLVQNIKIFGLQVRPNQA</sequence>
<dbReference type="EMBL" id="FN649742">
    <property type="protein sequence ID" value="CBJ27995.1"/>
    <property type="molecule type" value="Genomic_DNA"/>
</dbReference>
<dbReference type="EMBL" id="FN649127">
    <property type="protein sequence ID" value="CBJ27995.1"/>
    <property type="molecule type" value="Genomic_DNA"/>
</dbReference>
<dbReference type="OrthoDB" id="193031at2759"/>
<name>D7G8F0_ECTSI</name>
<feature type="region of interest" description="Disordered" evidence="1">
    <location>
        <begin position="31"/>
        <end position="53"/>
    </location>
</feature>
<feature type="region of interest" description="Disordered" evidence="1">
    <location>
        <begin position="69"/>
        <end position="98"/>
    </location>
</feature>
<feature type="region of interest" description="Disordered" evidence="1">
    <location>
        <begin position="202"/>
        <end position="234"/>
    </location>
</feature>
<dbReference type="AlphaFoldDB" id="D7G8F0"/>
<keyword evidence="3" id="KW-1185">Reference proteome</keyword>
<reference evidence="2 3" key="1">
    <citation type="journal article" date="2010" name="Nature">
        <title>The Ectocarpus genome and the independent evolution of multicellularity in brown algae.</title>
        <authorList>
            <person name="Cock J.M."/>
            <person name="Sterck L."/>
            <person name="Rouze P."/>
            <person name="Scornet D."/>
            <person name="Allen A.E."/>
            <person name="Amoutzias G."/>
            <person name="Anthouard V."/>
            <person name="Artiguenave F."/>
            <person name="Aury J.M."/>
            <person name="Badger J.H."/>
            <person name="Beszteri B."/>
            <person name="Billiau K."/>
            <person name="Bonnet E."/>
            <person name="Bothwell J.H."/>
            <person name="Bowler C."/>
            <person name="Boyen C."/>
            <person name="Brownlee C."/>
            <person name="Carrano C.J."/>
            <person name="Charrier B."/>
            <person name="Cho G.Y."/>
            <person name="Coelho S.M."/>
            <person name="Collen J."/>
            <person name="Corre E."/>
            <person name="Da Silva C."/>
            <person name="Delage L."/>
            <person name="Delaroque N."/>
            <person name="Dittami S.M."/>
            <person name="Doulbeau S."/>
            <person name="Elias M."/>
            <person name="Farnham G."/>
            <person name="Gachon C.M."/>
            <person name="Gschloessl B."/>
            <person name="Heesch S."/>
            <person name="Jabbari K."/>
            <person name="Jubin C."/>
            <person name="Kawai H."/>
            <person name="Kimura K."/>
            <person name="Kloareg B."/>
            <person name="Kupper F.C."/>
            <person name="Lang D."/>
            <person name="Le Bail A."/>
            <person name="Leblanc C."/>
            <person name="Lerouge P."/>
            <person name="Lohr M."/>
            <person name="Lopez P.J."/>
            <person name="Martens C."/>
            <person name="Maumus F."/>
            <person name="Michel G."/>
            <person name="Miranda-Saavedra D."/>
            <person name="Morales J."/>
            <person name="Moreau H."/>
            <person name="Motomura T."/>
            <person name="Nagasato C."/>
            <person name="Napoli C.A."/>
            <person name="Nelson D.R."/>
            <person name="Nyvall-Collen P."/>
            <person name="Peters A.F."/>
            <person name="Pommier C."/>
            <person name="Potin P."/>
            <person name="Poulain J."/>
            <person name="Quesneville H."/>
            <person name="Read B."/>
            <person name="Rensing S.A."/>
            <person name="Ritter A."/>
            <person name="Rousvoal S."/>
            <person name="Samanta M."/>
            <person name="Samson G."/>
            <person name="Schroeder D.C."/>
            <person name="Segurens B."/>
            <person name="Strittmatter M."/>
            <person name="Tonon T."/>
            <person name="Tregear J.W."/>
            <person name="Valentin K."/>
            <person name="von Dassow P."/>
            <person name="Yamagishi T."/>
            <person name="Van de Peer Y."/>
            <person name="Wincker P."/>
        </authorList>
    </citation>
    <scope>NUCLEOTIDE SEQUENCE [LARGE SCALE GENOMIC DNA]</scope>
    <source>
        <strain evidence="3">Ec32 / CCAP1310/4</strain>
    </source>
</reference>
<accession>D7G8F0</accession>
<gene>
    <name evidence="2" type="ORF">Esi_0089_0021</name>
</gene>
<proteinExistence type="predicted"/>
<protein>
    <submittedName>
        <fullName evidence="2">Uncharacterized protein</fullName>
    </submittedName>
</protein>
<evidence type="ECO:0000313" key="3">
    <source>
        <dbReference type="Proteomes" id="UP000002630"/>
    </source>
</evidence>
<evidence type="ECO:0000256" key="1">
    <source>
        <dbReference type="SAM" id="MobiDB-lite"/>
    </source>
</evidence>
<dbReference type="Proteomes" id="UP000002630">
    <property type="component" value="Linkage Group LG17"/>
</dbReference>
<feature type="compositionally biased region" description="Gly residues" evidence="1">
    <location>
        <begin position="40"/>
        <end position="52"/>
    </location>
</feature>
<organism evidence="2 3">
    <name type="scientific">Ectocarpus siliculosus</name>
    <name type="common">Brown alga</name>
    <name type="synonym">Conferva siliculosa</name>
    <dbReference type="NCBI Taxonomy" id="2880"/>
    <lineage>
        <taxon>Eukaryota</taxon>
        <taxon>Sar</taxon>
        <taxon>Stramenopiles</taxon>
        <taxon>Ochrophyta</taxon>
        <taxon>PX clade</taxon>
        <taxon>Phaeophyceae</taxon>
        <taxon>Ectocarpales</taxon>
        <taxon>Ectocarpaceae</taxon>
        <taxon>Ectocarpus</taxon>
    </lineage>
</organism>
<dbReference type="InParanoid" id="D7G8F0"/>
<feature type="compositionally biased region" description="Basic and acidic residues" evidence="1">
    <location>
        <begin position="77"/>
        <end position="87"/>
    </location>
</feature>
<evidence type="ECO:0000313" key="2">
    <source>
        <dbReference type="EMBL" id="CBJ27995.1"/>
    </source>
</evidence>
<feature type="compositionally biased region" description="Polar residues" evidence="1">
    <location>
        <begin position="202"/>
        <end position="224"/>
    </location>
</feature>